<dbReference type="Pfam" id="PF08241">
    <property type="entry name" value="Methyltransf_11"/>
    <property type="match status" value="1"/>
</dbReference>
<evidence type="ECO:0000259" key="5">
    <source>
        <dbReference type="Pfam" id="PF08241"/>
    </source>
</evidence>
<protein>
    <submittedName>
        <fullName evidence="6">Methyltransferase domain-containing protein</fullName>
    </submittedName>
</protein>
<dbReference type="GO" id="GO:0032259">
    <property type="term" value="P:methylation"/>
    <property type="evidence" value="ECO:0007669"/>
    <property type="project" value="UniProtKB-KW"/>
</dbReference>
<dbReference type="AlphaFoldDB" id="A0A537L3B0"/>
<dbReference type="CDD" id="cd02440">
    <property type="entry name" value="AdoMet_MTases"/>
    <property type="match status" value="1"/>
</dbReference>
<dbReference type="Proteomes" id="UP000319353">
    <property type="component" value="Unassembled WGS sequence"/>
</dbReference>
<dbReference type="PANTHER" id="PTHR44307">
    <property type="entry name" value="PHOSPHOETHANOLAMINE METHYLTRANSFERASE"/>
    <property type="match status" value="1"/>
</dbReference>
<comment type="caution">
    <text evidence="6">The sequence shown here is derived from an EMBL/GenBank/DDBJ whole genome shotgun (WGS) entry which is preliminary data.</text>
</comment>
<dbReference type="PANTHER" id="PTHR44307:SF2">
    <property type="entry name" value="PHOSPHOETHANOLAMINE METHYLTRANSFERASE ISOFORM X1"/>
    <property type="match status" value="1"/>
</dbReference>
<keyword evidence="3 6" id="KW-0808">Transferase</keyword>
<evidence type="ECO:0000256" key="4">
    <source>
        <dbReference type="ARBA" id="ARBA00025707"/>
    </source>
</evidence>
<dbReference type="Gene3D" id="3.40.50.150">
    <property type="entry name" value="Vaccinia Virus protein VP39"/>
    <property type="match status" value="1"/>
</dbReference>
<evidence type="ECO:0000256" key="1">
    <source>
        <dbReference type="ARBA" id="ARBA00005189"/>
    </source>
</evidence>
<feature type="domain" description="Methyltransferase type 11" evidence="5">
    <location>
        <begin position="77"/>
        <end position="176"/>
    </location>
</feature>
<dbReference type="SUPFAM" id="SSF53335">
    <property type="entry name" value="S-adenosyl-L-methionine-dependent methyltransferases"/>
    <property type="match status" value="1"/>
</dbReference>
<evidence type="ECO:0000313" key="7">
    <source>
        <dbReference type="Proteomes" id="UP000319353"/>
    </source>
</evidence>
<organism evidence="6 7">
    <name type="scientific">Candidatus Segetimicrobium genomatis</name>
    <dbReference type="NCBI Taxonomy" id="2569760"/>
    <lineage>
        <taxon>Bacteria</taxon>
        <taxon>Bacillati</taxon>
        <taxon>Candidatus Sysuimicrobiota</taxon>
        <taxon>Candidatus Sysuimicrobiia</taxon>
        <taxon>Candidatus Sysuimicrobiales</taxon>
        <taxon>Candidatus Segetimicrobiaceae</taxon>
        <taxon>Candidatus Segetimicrobium</taxon>
    </lineage>
</organism>
<sequence length="291" mass="32807">MNYERASGGGRVAWPRKSHERRVEAFYSIGATRFGDCHGGYLNFGLWEDGCDYLRAAENLVRHLASWGGVDDRSRLLDVGCGFGAQDVYLARNFRPHAIVGIDIVWPHVLAARARAREAGLGLEVRFEHGNATDLSFFPAGSFTHVLGLESIVHFDTRERFFREAARVLAPGGTLLLADYALRRPPRGLLDRLFVSLVRRCWQVPVGNVGTVESYRCKVEAAGFCEVEIESVGDRTIPGYFREQCSRGHRRALRAIRGRFALWLGLAMDFLVHTSWARGQLDYILVRARKR</sequence>
<evidence type="ECO:0000256" key="3">
    <source>
        <dbReference type="ARBA" id="ARBA00022679"/>
    </source>
</evidence>
<keyword evidence="2 6" id="KW-0489">Methyltransferase</keyword>
<dbReference type="GO" id="GO:0008757">
    <property type="term" value="F:S-adenosylmethionine-dependent methyltransferase activity"/>
    <property type="evidence" value="ECO:0007669"/>
    <property type="project" value="InterPro"/>
</dbReference>
<gene>
    <name evidence="6" type="ORF">E6H01_06685</name>
</gene>
<comment type="pathway">
    <text evidence="1">Lipid metabolism.</text>
</comment>
<proteinExistence type="predicted"/>
<evidence type="ECO:0000313" key="6">
    <source>
        <dbReference type="EMBL" id="TMJ02486.1"/>
    </source>
</evidence>
<dbReference type="InterPro" id="IPR029063">
    <property type="entry name" value="SAM-dependent_MTases_sf"/>
</dbReference>
<dbReference type="InterPro" id="IPR013216">
    <property type="entry name" value="Methyltransf_11"/>
</dbReference>
<reference evidence="6 7" key="1">
    <citation type="journal article" date="2019" name="Nat. Microbiol.">
        <title>Mediterranean grassland soil C-N compound turnover is dependent on rainfall and depth, and is mediated by genomically divergent microorganisms.</title>
        <authorList>
            <person name="Diamond S."/>
            <person name="Andeer P.F."/>
            <person name="Li Z."/>
            <person name="Crits-Christoph A."/>
            <person name="Burstein D."/>
            <person name="Anantharaman K."/>
            <person name="Lane K.R."/>
            <person name="Thomas B.C."/>
            <person name="Pan C."/>
            <person name="Northen T.R."/>
            <person name="Banfield J.F."/>
        </authorList>
    </citation>
    <scope>NUCLEOTIDE SEQUENCE [LARGE SCALE GENOMIC DNA]</scope>
    <source>
        <strain evidence="6">NP_4</strain>
    </source>
</reference>
<dbReference type="EMBL" id="VBAL01000079">
    <property type="protein sequence ID" value="TMJ02486.1"/>
    <property type="molecule type" value="Genomic_DNA"/>
</dbReference>
<accession>A0A537L3B0</accession>
<evidence type="ECO:0000256" key="2">
    <source>
        <dbReference type="ARBA" id="ARBA00022603"/>
    </source>
</evidence>
<comment type="pathway">
    <text evidence="4">Phospholipid metabolism.</text>
</comment>
<name>A0A537L3B0_9BACT</name>